<evidence type="ECO:0000256" key="9">
    <source>
        <dbReference type="ARBA" id="ARBA00023004"/>
    </source>
</evidence>
<keyword evidence="11 12" id="KW-0534">Nitrate assimilation</keyword>
<dbReference type="InterPro" id="IPR006657">
    <property type="entry name" value="MoPterin_dinucl-bd_dom"/>
</dbReference>
<reference evidence="14 15" key="1">
    <citation type="submission" date="2017-09" db="EMBL/GenBank/DDBJ databases">
        <title>Bloom of a denitrifying methanotroph, Candidatus Methylomirabilis limnetica, in a deep stratified lake.</title>
        <authorList>
            <person name="Graf J.S."/>
            <person name="Marchant H.K."/>
            <person name="Tienken D."/>
            <person name="Hach P.F."/>
            <person name="Brand A."/>
            <person name="Schubert C.J."/>
            <person name="Kuypers M.M."/>
            <person name="Milucka J."/>
        </authorList>
    </citation>
    <scope>NUCLEOTIDE SEQUENCE [LARGE SCALE GENOMIC DNA]</scope>
    <source>
        <strain evidence="14 15">Zug</strain>
    </source>
</reference>
<dbReference type="GO" id="GO:0043546">
    <property type="term" value="F:molybdopterin cofactor binding"/>
    <property type="evidence" value="ECO:0007669"/>
    <property type="project" value="InterPro"/>
</dbReference>
<proteinExistence type="inferred from homology"/>
<feature type="binding site" evidence="12">
    <location>
        <position position="763"/>
    </location>
    <ligand>
        <name>Mo-bis(molybdopterin guanine dinucleotide)</name>
        <dbReference type="ChEBI" id="CHEBI:60539"/>
    </ligand>
</feature>
<dbReference type="GO" id="GO:0050140">
    <property type="term" value="F:nitrate reductase (cytochrome) activity"/>
    <property type="evidence" value="ECO:0007669"/>
    <property type="project" value="UniProtKB-EC"/>
</dbReference>
<keyword evidence="5 12" id="KW-0479">Metal-binding</keyword>
<comment type="function">
    <text evidence="12">Catalytic subunit of the nitrate reductase complex NapAB. Receives electrons from NapB and catalyzes the reduction of nitrate to nitrite.</text>
</comment>
<comment type="cofactor">
    <cofactor evidence="12">
        <name>Mo-bis(molybdopterin guanine dinucleotide)</name>
        <dbReference type="ChEBI" id="CHEBI:60539"/>
    </cofactor>
    <text evidence="12">Binds 1 molybdenum-bis(molybdopterin guanine dinucleotide) (Mo-bis-MGD) cofactor per subunit.</text>
</comment>
<dbReference type="CDD" id="cd02791">
    <property type="entry name" value="MopB_CT_Nitrate-R-NapA-like"/>
    <property type="match status" value="1"/>
</dbReference>
<dbReference type="Pfam" id="PF00384">
    <property type="entry name" value="Molybdopterin"/>
    <property type="match status" value="1"/>
</dbReference>
<dbReference type="GO" id="GO:0030151">
    <property type="term" value="F:molybdenum ion binding"/>
    <property type="evidence" value="ECO:0007669"/>
    <property type="project" value="InterPro"/>
</dbReference>
<feature type="binding site" evidence="12">
    <location>
        <position position="175"/>
    </location>
    <ligand>
        <name>Mo-bis(molybdopterin guanine dinucleotide)</name>
        <dbReference type="ChEBI" id="CHEBI:60539"/>
    </ligand>
</feature>
<dbReference type="GO" id="GO:0016020">
    <property type="term" value="C:membrane"/>
    <property type="evidence" value="ECO:0007669"/>
    <property type="project" value="TreeGrafter"/>
</dbReference>
<evidence type="ECO:0000256" key="6">
    <source>
        <dbReference type="ARBA" id="ARBA00022729"/>
    </source>
</evidence>
<comment type="similarity">
    <text evidence="1 12">Belongs to the prokaryotic molybdopterin-containing oxidoreductase family. NasA/NapA/NarB subfamily.</text>
</comment>
<evidence type="ECO:0000256" key="12">
    <source>
        <dbReference type="HAMAP-Rule" id="MF_01630"/>
    </source>
</evidence>
<evidence type="ECO:0000256" key="4">
    <source>
        <dbReference type="ARBA" id="ARBA00022505"/>
    </source>
</evidence>
<dbReference type="InterPro" id="IPR027467">
    <property type="entry name" value="MopterinOxRdtase_cofactor_BS"/>
</dbReference>
<comment type="caution">
    <text evidence="14">The sequence shown here is derived from an EMBL/GenBank/DDBJ whole genome shotgun (WGS) entry which is preliminary data.</text>
</comment>
<dbReference type="PROSITE" id="PS51318">
    <property type="entry name" value="TAT"/>
    <property type="match status" value="1"/>
</dbReference>
<evidence type="ECO:0000256" key="11">
    <source>
        <dbReference type="ARBA" id="ARBA00023063"/>
    </source>
</evidence>
<dbReference type="GO" id="GO:0009325">
    <property type="term" value="C:nitrate reductase complex"/>
    <property type="evidence" value="ECO:0007669"/>
    <property type="project" value="TreeGrafter"/>
</dbReference>
<evidence type="ECO:0000256" key="3">
    <source>
        <dbReference type="ARBA" id="ARBA00022485"/>
    </source>
</evidence>
<keyword evidence="10 12" id="KW-0411">Iron-sulfur</keyword>
<feature type="binding site" evidence="12">
    <location>
        <position position="171"/>
    </location>
    <ligand>
        <name>Mo-bis(molybdopterin guanine dinucleotide)</name>
        <dbReference type="ChEBI" id="CHEBI:60539"/>
    </ligand>
</feature>
<reference evidence="15" key="2">
    <citation type="journal article" date="2018" name="Environ. Microbiol.">
        <title>Bloom of a denitrifying methanotroph, 'Candidatus Methylomirabilis limnetica', in a deep stratified lake.</title>
        <authorList>
            <person name="Graf J.S."/>
            <person name="Mayr M.J."/>
            <person name="Marchant H.K."/>
            <person name="Tienken D."/>
            <person name="Hach P.F."/>
            <person name="Brand A."/>
            <person name="Schubert C.J."/>
            <person name="Kuypers M.M."/>
            <person name="Milucka J."/>
        </authorList>
    </citation>
    <scope>NUCLEOTIDE SEQUENCE [LARGE SCALE GENOMIC DNA]</scope>
    <source>
        <strain evidence="15">Zug</strain>
    </source>
</reference>
<dbReference type="InterPro" id="IPR006311">
    <property type="entry name" value="TAT_signal"/>
</dbReference>
<feature type="binding site" evidence="12">
    <location>
        <position position="49"/>
    </location>
    <ligand>
        <name>[4Fe-4S] cluster</name>
        <dbReference type="ChEBI" id="CHEBI:49883"/>
    </ligand>
</feature>
<dbReference type="EMBL" id="NVQC01000040">
    <property type="protein sequence ID" value="PTL34860.1"/>
    <property type="molecule type" value="Genomic_DNA"/>
</dbReference>
<dbReference type="RefSeq" id="WP_107564074.1">
    <property type="nucleotide sequence ID" value="NZ_NVQC01000040.1"/>
</dbReference>
<dbReference type="OrthoDB" id="7376058at2"/>
<dbReference type="InterPro" id="IPR006656">
    <property type="entry name" value="Mopterin_OxRdtase"/>
</dbReference>
<feature type="binding site" evidence="12">
    <location>
        <position position="56"/>
    </location>
    <ligand>
        <name>[4Fe-4S] cluster</name>
        <dbReference type="ChEBI" id="CHEBI:49883"/>
    </ligand>
</feature>
<comment type="cofactor">
    <cofactor evidence="12">
        <name>[4Fe-4S] cluster</name>
        <dbReference type="ChEBI" id="CHEBI:49883"/>
    </cofactor>
    <text evidence="12">Binds 1 [4Fe-4S] cluster.</text>
</comment>
<dbReference type="InterPro" id="IPR006963">
    <property type="entry name" value="Mopterin_OxRdtase_4Fe-4S_dom"/>
</dbReference>
<feature type="binding site" evidence="12">
    <location>
        <position position="780"/>
    </location>
    <ligand>
        <name>Mo-bis(molybdopterin guanine dinucleotide)</name>
        <dbReference type="ChEBI" id="CHEBI:60539"/>
    </ligand>
</feature>
<dbReference type="HAMAP" id="MF_01630">
    <property type="entry name" value="Nitrate_reduct_NapA"/>
    <property type="match status" value="1"/>
</dbReference>
<feature type="binding site" evidence="12">
    <location>
        <position position="84"/>
    </location>
    <ligand>
        <name>[4Fe-4S] cluster</name>
        <dbReference type="ChEBI" id="CHEBI:49883"/>
    </ligand>
</feature>
<dbReference type="GO" id="GO:0005576">
    <property type="term" value="C:extracellular region"/>
    <property type="evidence" value="ECO:0007669"/>
    <property type="project" value="UniProtKB-SubCell"/>
</dbReference>
<keyword evidence="9 12" id="KW-0408">Iron</keyword>
<dbReference type="Pfam" id="PF01568">
    <property type="entry name" value="Molydop_binding"/>
    <property type="match status" value="1"/>
</dbReference>
<dbReference type="InterPro" id="IPR041957">
    <property type="entry name" value="CT_Nitrate-R-NapA-like"/>
</dbReference>
<dbReference type="PANTHER" id="PTHR43105">
    <property type="entry name" value="RESPIRATORY NITRATE REDUCTASE"/>
    <property type="match status" value="1"/>
</dbReference>
<dbReference type="CDD" id="cd02754">
    <property type="entry name" value="MopB_Nitrate-R-NapA-like"/>
    <property type="match status" value="1"/>
</dbReference>
<feature type="domain" description="4Fe-4S Mo/W bis-MGD-type" evidence="13">
    <location>
        <begin position="42"/>
        <end position="98"/>
    </location>
</feature>
<feature type="binding site" evidence="12">
    <location>
        <begin position="511"/>
        <end position="512"/>
    </location>
    <ligand>
        <name>Mo-bis(molybdopterin guanine dinucleotide)</name>
        <dbReference type="ChEBI" id="CHEBI:60539"/>
    </ligand>
</feature>
<evidence type="ECO:0000256" key="5">
    <source>
        <dbReference type="ARBA" id="ARBA00022723"/>
    </source>
</evidence>
<feature type="binding site" evidence="12">
    <location>
        <position position="561"/>
    </location>
    <ligand>
        <name>Mo-bis(molybdopterin guanine dinucleotide)</name>
        <dbReference type="ChEBI" id="CHEBI:60539"/>
    </ligand>
</feature>
<keyword evidence="7 12" id="KW-0249">Electron transport</keyword>
<feature type="binding site" evidence="12">
    <location>
        <position position="52"/>
    </location>
    <ligand>
        <name>[4Fe-4S] cluster</name>
        <dbReference type="ChEBI" id="CHEBI:49883"/>
    </ligand>
</feature>
<dbReference type="PROSITE" id="PS51669">
    <property type="entry name" value="4FE4S_MOW_BIS_MGD"/>
    <property type="match status" value="1"/>
</dbReference>
<organism evidence="14 15">
    <name type="scientific">Candidatus Methylomirabilis limnetica</name>
    <dbReference type="NCBI Taxonomy" id="2033718"/>
    <lineage>
        <taxon>Bacteria</taxon>
        <taxon>Candidatus Methylomirabilota</taxon>
        <taxon>Candidatus Methylomirabilia</taxon>
        <taxon>Candidatus Methylomirabilales</taxon>
        <taxon>Candidatus Methylomirabilaceae</taxon>
        <taxon>Candidatus Methylomirabilis</taxon>
    </lineage>
</organism>
<dbReference type="InterPro" id="IPR050123">
    <property type="entry name" value="Prok_molybdopt-oxidoreductase"/>
</dbReference>
<feature type="binding site" evidence="12">
    <location>
        <position position="485"/>
    </location>
    <ligand>
        <name>Mo-bis(molybdopterin guanine dinucleotide)</name>
        <dbReference type="ChEBI" id="CHEBI:60539"/>
    </ligand>
</feature>
<comment type="subcellular location">
    <subcellularLocation>
        <location evidence="12">Secreted</location>
    </subcellularLocation>
    <text evidence="12">Membrane-associated.</text>
</comment>
<feature type="binding site" evidence="12">
    <location>
        <position position="375"/>
    </location>
    <ligand>
        <name>Mo-bis(molybdopterin guanine dinucleotide)</name>
        <dbReference type="ChEBI" id="CHEBI:60539"/>
    </ligand>
</feature>
<dbReference type="PROSITE" id="PS00551">
    <property type="entry name" value="MOLYBDOPTERIN_PROK_1"/>
    <property type="match status" value="1"/>
</dbReference>
<keyword evidence="3 12" id="KW-0004">4Fe-4S</keyword>
<evidence type="ECO:0000256" key="10">
    <source>
        <dbReference type="ARBA" id="ARBA00023014"/>
    </source>
</evidence>
<dbReference type="GO" id="GO:0042128">
    <property type="term" value="P:nitrate assimilation"/>
    <property type="evidence" value="ECO:0007669"/>
    <property type="project" value="UniProtKB-UniRule"/>
</dbReference>
<dbReference type="AlphaFoldDB" id="A0A2T4TUR8"/>
<feature type="binding site" evidence="12">
    <location>
        <position position="755"/>
    </location>
    <ligand>
        <name>substrate</name>
    </ligand>
</feature>
<dbReference type="InterPro" id="IPR009010">
    <property type="entry name" value="Asp_de-COase-like_dom_sf"/>
</dbReference>
<dbReference type="GO" id="GO:0009055">
    <property type="term" value="F:electron transfer activity"/>
    <property type="evidence" value="ECO:0007669"/>
    <property type="project" value="UniProtKB-UniRule"/>
</dbReference>
<feature type="binding site" evidence="12">
    <location>
        <position position="534"/>
    </location>
    <ligand>
        <name>Mo-bis(molybdopterin guanine dinucleotide)</name>
        <dbReference type="ChEBI" id="CHEBI:60539"/>
    </ligand>
</feature>
<dbReference type="GO" id="GO:0051539">
    <property type="term" value="F:4 iron, 4 sulfur cluster binding"/>
    <property type="evidence" value="ECO:0007669"/>
    <property type="project" value="UniProtKB-KW"/>
</dbReference>
<protein>
    <recommendedName>
        <fullName evidence="12">Nitrate reductase</fullName>
        <ecNumber evidence="12">1.9.6.1</ecNumber>
    </recommendedName>
</protein>
<evidence type="ECO:0000256" key="1">
    <source>
        <dbReference type="ARBA" id="ARBA00008747"/>
    </source>
</evidence>
<dbReference type="GO" id="GO:0006777">
    <property type="term" value="P:Mo-molybdopterin cofactor biosynthetic process"/>
    <property type="evidence" value="ECO:0007669"/>
    <property type="project" value="UniProtKB-UniRule"/>
</dbReference>
<evidence type="ECO:0000256" key="2">
    <source>
        <dbReference type="ARBA" id="ARBA00022448"/>
    </source>
</evidence>
<dbReference type="Proteomes" id="UP000241436">
    <property type="component" value="Unassembled WGS sequence"/>
</dbReference>
<comment type="subunit">
    <text evidence="12">Component of the nitrate reductase NapAB complex composed of NapA and NapB.</text>
</comment>
<comment type="PTM">
    <text evidence="12">Predicted to be exported by the Tat system. The position of the signal peptide cleavage has not been experimentally proven.</text>
</comment>
<evidence type="ECO:0000256" key="7">
    <source>
        <dbReference type="ARBA" id="ARBA00022982"/>
    </source>
</evidence>
<keyword evidence="2 12" id="KW-0813">Transport</keyword>
<gene>
    <name evidence="12" type="primary">napA</name>
    <name evidence="14" type="ORF">CLG94_12775</name>
</gene>
<accession>A0A2T4TUR8</accession>
<comment type="catalytic activity">
    <reaction evidence="12">
        <text>2 Fe(II)-[cytochrome] + nitrate + 2 H(+) = 2 Fe(III)-[cytochrome] + nitrite + H2O</text>
        <dbReference type="Rhea" id="RHEA:12909"/>
        <dbReference type="Rhea" id="RHEA-COMP:11777"/>
        <dbReference type="Rhea" id="RHEA-COMP:11778"/>
        <dbReference type="ChEBI" id="CHEBI:15377"/>
        <dbReference type="ChEBI" id="CHEBI:15378"/>
        <dbReference type="ChEBI" id="CHEBI:16301"/>
        <dbReference type="ChEBI" id="CHEBI:17632"/>
        <dbReference type="ChEBI" id="CHEBI:29033"/>
        <dbReference type="ChEBI" id="CHEBI:29034"/>
        <dbReference type="EC" id="1.9.6.1"/>
    </reaction>
</comment>
<feature type="binding site" evidence="12">
    <location>
        <position position="146"/>
    </location>
    <ligand>
        <name>Mo-bis(molybdopterin guanine dinucleotide)</name>
        <dbReference type="ChEBI" id="CHEBI:60539"/>
    </ligand>
</feature>
<dbReference type="InterPro" id="IPR010051">
    <property type="entry name" value="Periplasm_NO3_reductase_lsu"/>
</dbReference>
<dbReference type="Pfam" id="PF04879">
    <property type="entry name" value="Molybdop_Fe4S4"/>
    <property type="match status" value="1"/>
</dbReference>
<keyword evidence="6 12" id="KW-0732">Signal</keyword>
<dbReference type="SUPFAM" id="SSF53706">
    <property type="entry name" value="Formate dehydrogenase/DMSO reductase, domains 1-3"/>
    <property type="match status" value="1"/>
</dbReference>
<evidence type="ECO:0000256" key="8">
    <source>
        <dbReference type="ARBA" id="ARBA00023002"/>
    </source>
</evidence>
<dbReference type="Gene3D" id="3.30.200.210">
    <property type="match status" value="1"/>
</dbReference>
<dbReference type="FunFam" id="2.40.40.20:FF:000005">
    <property type="entry name" value="Periplasmic nitrate reductase"/>
    <property type="match status" value="1"/>
</dbReference>
<name>A0A2T4TUR8_9BACT</name>
<dbReference type="GO" id="GO:0005506">
    <property type="term" value="F:iron ion binding"/>
    <property type="evidence" value="ECO:0007669"/>
    <property type="project" value="UniProtKB-UniRule"/>
</dbReference>
<dbReference type="SMART" id="SM00926">
    <property type="entry name" value="Molybdop_Fe4S4"/>
    <property type="match status" value="1"/>
</dbReference>
<keyword evidence="4 12" id="KW-0500">Molybdenum</keyword>
<evidence type="ECO:0000259" key="13">
    <source>
        <dbReference type="PROSITE" id="PS51669"/>
    </source>
</evidence>
<feature type="binding site" evidence="12">
    <location>
        <position position="86"/>
    </location>
    <ligand>
        <name>Mo-bis(molybdopterin guanine dinucleotide)</name>
        <dbReference type="ChEBI" id="CHEBI:60539"/>
    </ligand>
</feature>
<comment type="caution">
    <text evidence="12">Lacks conserved residue(s) required for the propagation of feature annotation.</text>
</comment>
<sequence>MKLSRRELLKTLAGAGAAIVSASGAILPGSVGQAEAAEAAAESWEKSPCRFCGVGCGVLVGLRKGKVVAVKGDPEVPVNRGLLCIKGYSLPKILYGRDRYKVPLLRQGNKFVEISWSQALDIMASKFKGAIQAHGPESVAAYFSGQTTVFEGYAINKLMKAGIGSNNLEGNPRLCMASAVAGFFSTFGMDEPMGCYDDIELTDTFFIWGSNFAEAHPILYSRMMERKHQDANVKIVSLQTFLNRSSDQPADIVAIFKPHSDLALANAMAHVIVKEGLINEAFIQKHVTFKKGLTEIGYGVEDNFEYGGASETSWKTYKPFTDKAQPISFEEYKTFLETYTPEYAEKLSGLPADTIRQIARLLGDPKRKAVSCWTMGFNQHVRGTWINNLVYNLHLLTGKIAEPGNSPLSLTGQPSACGTTREAGVLSHTLPGGMFVANPEHRKKTAQIWNVPVEKISPRPGYHTMEMFRALDRGDIKVMWINTTNPFQTLPHVGRYRKGARKGGERFIVVSEVYPSETARHADLILPSAMWVEKEGMFGNTERRTQHWFKMVDPPGEAKDDLWQIVELAKRLDMGHLFAYGEEPLQKALFEEYRKFGLGSGKDLAPYDVYAKVRGGLRWPVVEGKETRWRYREGFDPYVKKGEGVRFYGQPDGRAVIWARPYEPPAEQPDEKYPLWLTTGRVLEHWHTGTITRRVLELHRAAPFAPVWINAEDAGALGIKTGDPVRVQSRRGEVIAKAQVNGRNTVPKGVVFVPFFDENVLINLVTLDAYDPISKQPDFKKCAVRIEKA</sequence>
<dbReference type="EC" id="1.9.6.1" evidence="12"/>
<dbReference type="PANTHER" id="PTHR43105:SF11">
    <property type="entry name" value="PERIPLASMIC NITRATE REDUCTASE"/>
    <property type="match status" value="1"/>
</dbReference>
<evidence type="ECO:0000313" key="15">
    <source>
        <dbReference type="Proteomes" id="UP000241436"/>
    </source>
</evidence>
<keyword evidence="8 12" id="KW-0560">Oxidoreductase</keyword>
<dbReference type="Gene3D" id="2.40.40.20">
    <property type="match status" value="1"/>
</dbReference>
<dbReference type="Gene3D" id="3.40.228.10">
    <property type="entry name" value="Dimethylsulfoxide Reductase, domain 2"/>
    <property type="match status" value="2"/>
</dbReference>
<dbReference type="SUPFAM" id="SSF50692">
    <property type="entry name" value="ADC-like"/>
    <property type="match status" value="1"/>
</dbReference>
<dbReference type="Gene3D" id="3.40.50.740">
    <property type="match status" value="1"/>
</dbReference>
<evidence type="ECO:0000313" key="14">
    <source>
        <dbReference type="EMBL" id="PTL34860.1"/>
    </source>
</evidence>
<feature type="binding site" evidence="12">
    <location>
        <position position="379"/>
    </location>
    <ligand>
        <name>Mo-bis(molybdopterin guanine dinucleotide)</name>
        <dbReference type="ChEBI" id="CHEBI:60539"/>
    </ligand>
</feature>
<feature type="binding site" evidence="12">
    <location>
        <begin position="679"/>
        <end position="688"/>
    </location>
    <ligand>
        <name>Mo-bis(molybdopterin guanine dinucleotide)</name>
        <dbReference type="ChEBI" id="CHEBI:60539"/>
    </ligand>
</feature>
<keyword evidence="15" id="KW-1185">Reference proteome</keyword>